<evidence type="ECO:0000313" key="3">
    <source>
        <dbReference type="Proteomes" id="UP000239494"/>
    </source>
</evidence>
<keyword evidence="3" id="KW-1185">Reference proteome</keyword>
<dbReference type="EMBL" id="PVTF01000006">
    <property type="protein sequence ID" value="PRY40510.1"/>
    <property type="molecule type" value="Genomic_DNA"/>
</dbReference>
<dbReference type="InterPro" id="IPR026866">
    <property type="entry name" value="CR006_AAA"/>
</dbReference>
<dbReference type="Gene3D" id="3.40.50.300">
    <property type="entry name" value="P-loop containing nucleotide triphosphate hydrolases"/>
    <property type="match status" value="1"/>
</dbReference>
<comment type="caution">
    <text evidence="2">The sequence shown here is derived from an EMBL/GenBank/DDBJ whole genome shotgun (WGS) entry which is preliminary data.</text>
</comment>
<proteinExistence type="predicted"/>
<evidence type="ECO:0000259" key="1">
    <source>
        <dbReference type="Pfam" id="PF13166"/>
    </source>
</evidence>
<dbReference type="Proteomes" id="UP000239494">
    <property type="component" value="Unassembled WGS sequence"/>
</dbReference>
<name>A0A2T0T4B2_9PSEU</name>
<gene>
    <name evidence="2" type="ORF">CLV43_106247</name>
</gene>
<evidence type="ECO:0000313" key="2">
    <source>
        <dbReference type="EMBL" id="PRY40510.1"/>
    </source>
</evidence>
<reference evidence="2 3" key="1">
    <citation type="submission" date="2018-03" db="EMBL/GenBank/DDBJ databases">
        <title>Genomic Encyclopedia of Archaeal and Bacterial Type Strains, Phase II (KMG-II): from individual species to whole genera.</title>
        <authorList>
            <person name="Goeker M."/>
        </authorList>
    </citation>
    <scope>NUCLEOTIDE SEQUENCE [LARGE SCALE GENOMIC DNA]</scope>
    <source>
        <strain evidence="2 3">DSM 44720</strain>
    </source>
</reference>
<dbReference type="SUPFAM" id="SSF52540">
    <property type="entry name" value="P-loop containing nucleoside triphosphate hydrolases"/>
    <property type="match status" value="1"/>
</dbReference>
<feature type="domain" description="Protein CR006 P-loop" evidence="1">
    <location>
        <begin position="391"/>
        <end position="714"/>
    </location>
</feature>
<dbReference type="Pfam" id="PF13166">
    <property type="entry name" value="AAA_13"/>
    <property type="match status" value="1"/>
</dbReference>
<dbReference type="InterPro" id="IPR027417">
    <property type="entry name" value="P-loop_NTPase"/>
</dbReference>
<dbReference type="RefSeq" id="WP_170155954.1">
    <property type="nucleotide sequence ID" value="NZ_PVTF01000006.1"/>
</dbReference>
<accession>A0A2T0T4B2</accession>
<dbReference type="AlphaFoldDB" id="A0A2T0T4B2"/>
<sequence length="887" mass="97239">MVDPIAQKNNLVAAYSAVVQWSVSRPFWQRDALRRLVAGALTPSDLEQLAELCLQQATTGRCENFEPLSEDHVPSQSDGGISTELSRISQVRNVNLLAADQELLFASAGITVVYGDNGAGKSGYSRILKQICRVRGKINSILPNVYADAAGNLPSAEVAYNYGVDELTHSWQSGKLAPPELRQITLFDTSASNHLLTEEDDVAFAPEVLTLLEALAKACGSVESVIDGRVRSLHAEQAALPRFIEGGMVSAQIKKLGADGCAAAINELAVLSDVEVSRLSFLGKELEALRQSDPATKAKLHKQHEQQLRPIYIAAGRLAEALSDVKVQQARDLIVEVSEQQKAVEADASLLEGTSVEGVGSETWMRLWRAARAYSQDQAYPHHEFPHVGAEAHCVLCHQELQPAAALMLTSLEKFARDESQSKLDVLRGRAKKLVTSIREAVENNVPRAGSLAPLGETYKDLDEKLARFGEAVRARTDFVCALLEEKTALDAALPVVDWRVSDVMEDLRAASDAEATQAEELIAASDPEALKKVQKEYEELSDRALLSKSLAVVIGEHDRKVQVQALVKAKALCNTQQITIQVKKLSEQLITERLKSAFQSELKELGADRLKVEIAKGDARKGKSLHRLAFSGVKSTQRLTDVLSEGECRAVALAGFFTELSTSTDGSAIVFDDPVCSLDHNFRLKAARRIALEAKNRQVLIFTHDLAFVEALNRYAADSAVSIAYVQIERGAGVTGLCDDGLSSLGAPVKERIGKIKVKLEQVKKMYDSGADAAWRTEAYRIAGQLRAAWERAVEERLFQGVISRFDRPVQTNRLRKVSVEDDDWDTLESQMTEISRWIDAHDAPASAGDPAPSHDDLRSSLDSLELWGKQLDTRAAMTERRRKKS</sequence>
<organism evidence="2 3">
    <name type="scientific">Umezawaea tangerina</name>
    <dbReference type="NCBI Taxonomy" id="84725"/>
    <lineage>
        <taxon>Bacteria</taxon>
        <taxon>Bacillati</taxon>
        <taxon>Actinomycetota</taxon>
        <taxon>Actinomycetes</taxon>
        <taxon>Pseudonocardiales</taxon>
        <taxon>Pseudonocardiaceae</taxon>
        <taxon>Umezawaea</taxon>
    </lineage>
</organism>
<protein>
    <submittedName>
        <fullName evidence="2">AAA domain-containing protein</fullName>
    </submittedName>
</protein>